<accession>A0A1G4UPN6</accession>
<evidence type="ECO:0000313" key="2">
    <source>
        <dbReference type="Proteomes" id="UP000198889"/>
    </source>
</evidence>
<evidence type="ECO:0000313" key="1">
    <source>
        <dbReference type="EMBL" id="SCW94739.1"/>
    </source>
</evidence>
<organism evidence="1 2">
    <name type="scientific">Ancylobacter rudongensis</name>
    <dbReference type="NCBI Taxonomy" id="177413"/>
    <lineage>
        <taxon>Bacteria</taxon>
        <taxon>Pseudomonadati</taxon>
        <taxon>Pseudomonadota</taxon>
        <taxon>Alphaproteobacteria</taxon>
        <taxon>Hyphomicrobiales</taxon>
        <taxon>Xanthobacteraceae</taxon>
        <taxon>Ancylobacter</taxon>
    </lineage>
</organism>
<reference evidence="2" key="1">
    <citation type="submission" date="2016-10" db="EMBL/GenBank/DDBJ databases">
        <authorList>
            <person name="Varghese N."/>
            <person name="Submissions S."/>
        </authorList>
    </citation>
    <scope>NUCLEOTIDE SEQUENCE [LARGE SCALE GENOMIC DNA]</scope>
    <source>
        <strain evidence="2">CGMCC 1.1761</strain>
    </source>
</reference>
<evidence type="ECO:0008006" key="3">
    <source>
        <dbReference type="Google" id="ProtNLM"/>
    </source>
</evidence>
<dbReference type="STRING" id="177413.SAMN05660859_4153"/>
<protein>
    <recommendedName>
        <fullName evidence="3">DUF982 domain-containing protein</fullName>
    </recommendedName>
</protein>
<gene>
    <name evidence="1" type="ORF">SAMN05660859_4153</name>
</gene>
<dbReference type="EMBL" id="FMTP01000009">
    <property type="protein sequence ID" value="SCW94739.1"/>
    <property type="molecule type" value="Genomic_DNA"/>
</dbReference>
<sequence length="82" mass="9319">MSESFWDACFDRPLPTREGRNLRTLRDAYEFIRERCAYPGHPLAAATLGALRLAAQSGGSPDAKRAQERAARLMRINRWGRN</sequence>
<dbReference type="AlphaFoldDB" id="A0A1G4UPN6"/>
<proteinExistence type="predicted"/>
<dbReference type="RefSeq" id="WP_091443720.1">
    <property type="nucleotide sequence ID" value="NZ_FMTP01000009.1"/>
</dbReference>
<keyword evidence="2" id="KW-1185">Reference proteome</keyword>
<name>A0A1G4UPN6_9HYPH</name>
<dbReference type="Proteomes" id="UP000198889">
    <property type="component" value="Unassembled WGS sequence"/>
</dbReference>